<dbReference type="OrthoDB" id="3152464at2759"/>
<dbReference type="Proteomes" id="UP000772434">
    <property type="component" value="Unassembled WGS sequence"/>
</dbReference>
<dbReference type="Pfam" id="PF20231">
    <property type="entry name" value="DUF6589"/>
    <property type="match status" value="1"/>
</dbReference>
<sequence>SNIMRDNHLIKVSNTFMAVDLNIEHHIGYIKELYAEKGIYAVWDHLANISAAVVHTNACKKKARKMMKTSYQKKNHTAVDTNKLVWEVVEAIQREKLLEYNIERKTDFPVKPVVDLQVDGYTKLKATITGFNKRTQAFWSGEQIPPEEDDELATMQWASEADSDAIITVEQFLDIHNDGDL</sequence>
<evidence type="ECO:0000313" key="3">
    <source>
        <dbReference type="Proteomes" id="UP000772434"/>
    </source>
</evidence>
<comment type="caution">
    <text evidence="2">The sequence shown here is derived from an EMBL/GenBank/DDBJ whole genome shotgun (WGS) entry which is preliminary data.</text>
</comment>
<reference evidence="2" key="1">
    <citation type="submission" date="2020-11" db="EMBL/GenBank/DDBJ databases">
        <authorList>
            <consortium name="DOE Joint Genome Institute"/>
            <person name="Ahrendt S."/>
            <person name="Riley R."/>
            <person name="Andreopoulos W."/>
            <person name="Labutti K."/>
            <person name="Pangilinan J."/>
            <person name="Ruiz-Duenas F.J."/>
            <person name="Barrasa J.M."/>
            <person name="Sanchez-Garcia M."/>
            <person name="Camarero S."/>
            <person name="Miyauchi S."/>
            <person name="Serrano A."/>
            <person name="Linde D."/>
            <person name="Babiker R."/>
            <person name="Drula E."/>
            <person name="Ayuso-Fernandez I."/>
            <person name="Pacheco R."/>
            <person name="Padilla G."/>
            <person name="Ferreira P."/>
            <person name="Barriuso J."/>
            <person name="Kellner H."/>
            <person name="Castanera R."/>
            <person name="Alfaro M."/>
            <person name="Ramirez L."/>
            <person name="Pisabarro A.G."/>
            <person name="Kuo A."/>
            <person name="Tritt A."/>
            <person name="Lipzen A."/>
            <person name="He G."/>
            <person name="Yan M."/>
            <person name="Ng V."/>
            <person name="Cullen D."/>
            <person name="Martin F."/>
            <person name="Rosso M.-N."/>
            <person name="Henrissat B."/>
            <person name="Hibbett D."/>
            <person name="Martinez A.T."/>
            <person name="Grigoriev I.V."/>
        </authorList>
    </citation>
    <scope>NUCLEOTIDE SEQUENCE</scope>
    <source>
        <strain evidence="2">AH 40177</strain>
    </source>
</reference>
<dbReference type="InterPro" id="IPR046496">
    <property type="entry name" value="DUF6589"/>
</dbReference>
<accession>A0A9P5U4I6</accession>
<keyword evidence="3" id="KW-1185">Reference proteome</keyword>
<proteinExistence type="predicted"/>
<organism evidence="2 3">
    <name type="scientific">Rhodocollybia butyracea</name>
    <dbReference type="NCBI Taxonomy" id="206335"/>
    <lineage>
        <taxon>Eukaryota</taxon>
        <taxon>Fungi</taxon>
        <taxon>Dikarya</taxon>
        <taxon>Basidiomycota</taxon>
        <taxon>Agaricomycotina</taxon>
        <taxon>Agaricomycetes</taxon>
        <taxon>Agaricomycetidae</taxon>
        <taxon>Agaricales</taxon>
        <taxon>Marasmiineae</taxon>
        <taxon>Omphalotaceae</taxon>
        <taxon>Rhodocollybia</taxon>
    </lineage>
</organism>
<gene>
    <name evidence="2" type="ORF">BDP27DRAFT_1226800</name>
</gene>
<dbReference type="EMBL" id="JADNRY010000081">
    <property type="protein sequence ID" value="KAF9066810.1"/>
    <property type="molecule type" value="Genomic_DNA"/>
</dbReference>
<feature type="domain" description="DUF6589" evidence="1">
    <location>
        <begin position="2"/>
        <end position="76"/>
    </location>
</feature>
<feature type="non-terminal residue" evidence="2">
    <location>
        <position position="1"/>
    </location>
</feature>
<dbReference type="AlphaFoldDB" id="A0A9P5U4I6"/>
<name>A0A9P5U4I6_9AGAR</name>
<protein>
    <recommendedName>
        <fullName evidence="1">DUF6589 domain-containing protein</fullName>
    </recommendedName>
</protein>
<evidence type="ECO:0000313" key="2">
    <source>
        <dbReference type="EMBL" id="KAF9066810.1"/>
    </source>
</evidence>
<evidence type="ECO:0000259" key="1">
    <source>
        <dbReference type="Pfam" id="PF20231"/>
    </source>
</evidence>